<protein>
    <submittedName>
        <fullName evidence="5">Helix-turn-helix domain-containing protein</fullName>
    </submittedName>
</protein>
<keyword evidence="6" id="KW-1185">Reference proteome</keyword>
<organism evidence="5 6">
    <name type="scientific">Kineothrix sedimenti</name>
    <dbReference type="NCBI Taxonomy" id="3123317"/>
    <lineage>
        <taxon>Bacteria</taxon>
        <taxon>Bacillati</taxon>
        <taxon>Bacillota</taxon>
        <taxon>Clostridia</taxon>
        <taxon>Lachnospirales</taxon>
        <taxon>Lachnospiraceae</taxon>
        <taxon>Kineothrix</taxon>
    </lineage>
</organism>
<dbReference type="Gene3D" id="1.10.10.60">
    <property type="entry name" value="Homeodomain-like"/>
    <property type="match status" value="2"/>
</dbReference>
<evidence type="ECO:0000256" key="1">
    <source>
        <dbReference type="ARBA" id="ARBA00023015"/>
    </source>
</evidence>
<keyword evidence="1" id="KW-0805">Transcription regulation</keyword>
<dbReference type="InterPro" id="IPR009057">
    <property type="entry name" value="Homeodomain-like_sf"/>
</dbReference>
<dbReference type="Pfam" id="PF12833">
    <property type="entry name" value="HTH_18"/>
    <property type="match status" value="1"/>
</dbReference>
<dbReference type="PANTHER" id="PTHR43280">
    <property type="entry name" value="ARAC-FAMILY TRANSCRIPTIONAL REGULATOR"/>
    <property type="match status" value="1"/>
</dbReference>
<dbReference type="SUPFAM" id="SSF46689">
    <property type="entry name" value="Homeodomain-like"/>
    <property type="match status" value="2"/>
</dbReference>
<evidence type="ECO:0000256" key="2">
    <source>
        <dbReference type="ARBA" id="ARBA00023125"/>
    </source>
</evidence>
<name>A0ABZ3F0H6_9FIRM</name>
<evidence type="ECO:0000256" key="3">
    <source>
        <dbReference type="ARBA" id="ARBA00023163"/>
    </source>
</evidence>
<evidence type="ECO:0000313" key="6">
    <source>
        <dbReference type="Proteomes" id="UP001451571"/>
    </source>
</evidence>
<dbReference type="InterPro" id="IPR018060">
    <property type="entry name" value="HTH_AraC"/>
</dbReference>
<dbReference type="PROSITE" id="PS01124">
    <property type="entry name" value="HTH_ARAC_FAMILY_2"/>
    <property type="match status" value="1"/>
</dbReference>
<keyword evidence="2" id="KW-0238">DNA-binding</keyword>
<feature type="domain" description="HTH araC/xylS-type" evidence="4">
    <location>
        <begin position="303"/>
        <end position="401"/>
    </location>
</feature>
<gene>
    <name evidence="5" type="ORF">V6984_09970</name>
</gene>
<keyword evidence="3" id="KW-0804">Transcription</keyword>
<dbReference type="SMART" id="SM00342">
    <property type="entry name" value="HTH_ARAC"/>
    <property type="match status" value="1"/>
</dbReference>
<dbReference type="PANTHER" id="PTHR43280:SF34">
    <property type="entry name" value="ARAC-FAMILY TRANSCRIPTIONAL REGULATOR"/>
    <property type="match status" value="1"/>
</dbReference>
<evidence type="ECO:0000313" key="5">
    <source>
        <dbReference type="EMBL" id="XAH76058.1"/>
    </source>
</evidence>
<dbReference type="EMBL" id="CP146256">
    <property type="protein sequence ID" value="XAH76058.1"/>
    <property type="molecule type" value="Genomic_DNA"/>
</dbReference>
<dbReference type="Proteomes" id="UP001451571">
    <property type="component" value="Chromosome"/>
</dbReference>
<evidence type="ECO:0000259" key="4">
    <source>
        <dbReference type="PROSITE" id="PS01124"/>
    </source>
</evidence>
<accession>A0ABZ3F0H6</accession>
<proteinExistence type="predicted"/>
<sequence length="405" mass="47032">MCLTLSEKLIMEELYEYNRIPLWIFDKNAELCTCFFSGGFRNFNAVFPSHMKSILTRTADVTFDVLCYENELYYLFSFERNAETFYLLGGPMLLSGFYHTAQMRTLSFSKDMPAEALKSLVENLPVISFTSFSSCLRIMMLLLKNDAPEIDEINNYKFSALGDTLDRMFVYELFENNEDARIHTSYIQELAVLQCVKDGDTARLQSTYKTLPQIKYGNMSNDPLKQFFYGCIANTTLVTRYAIEGGLEEEAAFTLSDIYIKRMENFRTLYELNLLNEKMALDFTSRVSKAKALKQFNYTKTVKKCIDYISRSIHQKITLDALAKEANLTPKYLSALFKKETGQTLSAFIMDKKINEAKTLLAYSDHSYFHISDYLSFYSQSHFIAVFKKYVEMTPKEYREKYGSR</sequence>
<dbReference type="RefSeq" id="WP_342759631.1">
    <property type="nucleotide sequence ID" value="NZ_CP146256.1"/>
</dbReference>
<reference evidence="5 6" key="1">
    <citation type="submission" date="2024-02" db="EMBL/GenBank/DDBJ databases">
        <title>Bacterial strain from lacustrine sediment.</title>
        <authorList>
            <person name="Petit C."/>
            <person name="Fadhlaoui K."/>
        </authorList>
    </citation>
    <scope>NUCLEOTIDE SEQUENCE [LARGE SCALE GENOMIC DNA]</scope>
    <source>
        <strain evidence="5 6">IPX-CK</strain>
    </source>
</reference>